<protein>
    <submittedName>
        <fullName evidence="2">Uncharacterized protein</fullName>
    </submittedName>
</protein>
<feature type="compositionally biased region" description="Low complexity" evidence="1">
    <location>
        <begin position="23"/>
        <end position="38"/>
    </location>
</feature>
<reference evidence="2 3" key="1">
    <citation type="submission" date="2015-07" db="EMBL/GenBank/DDBJ databases">
        <title>High-quality genome of monoxenous trypanosomatid Leptomonas pyrrhocoris.</title>
        <authorList>
            <person name="Flegontov P."/>
            <person name="Butenko A."/>
            <person name="Firsov S."/>
            <person name="Vlcek C."/>
            <person name="Logacheva M.D."/>
            <person name="Field M."/>
            <person name="Filatov D."/>
            <person name="Flegontova O."/>
            <person name="Gerasimov E."/>
            <person name="Jackson A.P."/>
            <person name="Kelly S."/>
            <person name="Opperdoes F."/>
            <person name="O'Reilly A."/>
            <person name="Votypka J."/>
            <person name="Yurchenko V."/>
            <person name="Lukes J."/>
        </authorList>
    </citation>
    <scope>NUCLEOTIDE SEQUENCE [LARGE SCALE GENOMIC DNA]</scope>
    <source>
        <strain evidence="2">H10</strain>
    </source>
</reference>
<dbReference type="AlphaFoldDB" id="A0A0N1J470"/>
<dbReference type="Proteomes" id="UP000037923">
    <property type="component" value="Unassembled WGS sequence"/>
</dbReference>
<proteinExistence type="predicted"/>
<evidence type="ECO:0000256" key="1">
    <source>
        <dbReference type="SAM" id="MobiDB-lite"/>
    </source>
</evidence>
<accession>A0A0N1J470</accession>
<evidence type="ECO:0000313" key="3">
    <source>
        <dbReference type="Proteomes" id="UP000037923"/>
    </source>
</evidence>
<gene>
    <name evidence="2" type="ORF">ABB37_09706</name>
</gene>
<dbReference type="GeneID" id="26909989"/>
<name>A0A0N1J470_LEPPY</name>
<sequence>MSCLRAVMQHRLDPRELAVGSRAGTPGPTVPVRPRVAGAWPSGDGAAYDAGVRAACDQR</sequence>
<organism evidence="2 3">
    <name type="scientific">Leptomonas pyrrhocoris</name>
    <name type="common">Firebug parasite</name>
    <dbReference type="NCBI Taxonomy" id="157538"/>
    <lineage>
        <taxon>Eukaryota</taxon>
        <taxon>Discoba</taxon>
        <taxon>Euglenozoa</taxon>
        <taxon>Kinetoplastea</taxon>
        <taxon>Metakinetoplastina</taxon>
        <taxon>Trypanosomatida</taxon>
        <taxon>Trypanosomatidae</taxon>
        <taxon>Leishmaniinae</taxon>
        <taxon>Leptomonas</taxon>
    </lineage>
</organism>
<comment type="caution">
    <text evidence="2">The sequence shown here is derived from an EMBL/GenBank/DDBJ whole genome shotgun (WGS) entry which is preliminary data.</text>
</comment>
<dbReference type="VEuPathDB" id="TriTrypDB:LpyrH10_34_0090"/>
<dbReference type="EMBL" id="LGTL01000034">
    <property type="protein sequence ID" value="KPA73574.1"/>
    <property type="molecule type" value="Genomic_DNA"/>
</dbReference>
<evidence type="ECO:0000313" key="2">
    <source>
        <dbReference type="EMBL" id="KPA73574.1"/>
    </source>
</evidence>
<dbReference type="RefSeq" id="XP_015652013.1">
    <property type="nucleotide sequence ID" value="XM_015809338.1"/>
</dbReference>
<keyword evidence="3" id="KW-1185">Reference proteome</keyword>
<feature type="region of interest" description="Disordered" evidence="1">
    <location>
        <begin position="19"/>
        <end position="38"/>
    </location>
</feature>